<protein>
    <submittedName>
        <fullName evidence="6">4Fe-4S binding domain-containing protein</fullName>
    </submittedName>
</protein>
<dbReference type="PANTHER" id="PTHR30224:SF4">
    <property type="entry name" value="ELECTRON TRANSPORT PROTEIN YCCM-RELATED"/>
    <property type="match status" value="1"/>
</dbReference>
<evidence type="ECO:0000313" key="6">
    <source>
        <dbReference type="EMBL" id="SHE71707.1"/>
    </source>
</evidence>
<name>A0A1M4VS74_9BACT</name>
<dbReference type="SMART" id="SM00900">
    <property type="entry name" value="FMN_bind"/>
    <property type="match status" value="1"/>
</dbReference>
<dbReference type="InterPro" id="IPR052378">
    <property type="entry name" value="NosR_regulator"/>
</dbReference>
<dbReference type="OrthoDB" id="9806398at2"/>
<keyword evidence="4" id="KW-0812">Transmembrane</keyword>
<feature type="transmembrane region" description="Helical" evidence="4">
    <location>
        <begin position="301"/>
        <end position="320"/>
    </location>
</feature>
<feature type="transmembrane region" description="Helical" evidence="4">
    <location>
        <begin position="184"/>
        <end position="204"/>
    </location>
</feature>
<feature type="domain" description="FMN-binding" evidence="5">
    <location>
        <begin position="83"/>
        <end position="166"/>
    </location>
</feature>
<feature type="transmembrane region" description="Helical" evidence="4">
    <location>
        <begin position="12"/>
        <end position="31"/>
    </location>
</feature>
<organism evidence="6 7">
    <name type="scientific">Mariniphaga anaerophila</name>
    <dbReference type="NCBI Taxonomy" id="1484053"/>
    <lineage>
        <taxon>Bacteria</taxon>
        <taxon>Pseudomonadati</taxon>
        <taxon>Bacteroidota</taxon>
        <taxon>Bacteroidia</taxon>
        <taxon>Marinilabiliales</taxon>
        <taxon>Prolixibacteraceae</taxon>
        <taxon>Mariniphaga</taxon>
    </lineage>
</organism>
<accession>A0A1M4VS74</accession>
<keyword evidence="4" id="KW-1133">Transmembrane helix</keyword>
<comment type="subcellular location">
    <subcellularLocation>
        <location evidence="1">Cell membrane</location>
    </subcellularLocation>
</comment>
<dbReference type="STRING" id="1484053.SAMN05444274_102188"/>
<dbReference type="AlphaFoldDB" id="A0A1M4VS74"/>
<gene>
    <name evidence="6" type="ORF">SAMN05444274_102188</name>
</gene>
<evidence type="ECO:0000256" key="4">
    <source>
        <dbReference type="SAM" id="Phobius"/>
    </source>
</evidence>
<dbReference type="EMBL" id="FQUM01000002">
    <property type="protein sequence ID" value="SHE71707.1"/>
    <property type="molecule type" value="Genomic_DNA"/>
</dbReference>
<dbReference type="Pfam" id="PF12801">
    <property type="entry name" value="Fer4_5"/>
    <property type="match status" value="2"/>
</dbReference>
<feature type="transmembrane region" description="Helical" evidence="4">
    <location>
        <begin position="249"/>
        <end position="270"/>
    </location>
</feature>
<evidence type="ECO:0000313" key="7">
    <source>
        <dbReference type="Proteomes" id="UP000184164"/>
    </source>
</evidence>
<dbReference type="GO" id="GO:0010181">
    <property type="term" value="F:FMN binding"/>
    <property type="evidence" value="ECO:0007669"/>
    <property type="project" value="InterPro"/>
</dbReference>
<evidence type="ECO:0000256" key="2">
    <source>
        <dbReference type="ARBA" id="ARBA00022475"/>
    </source>
</evidence>
<feature type="transmembrane region" description="Helical" evidence="4">
    <location>
        <begin position="340"/>
        <end position="357"/>
    </location>
</feature>
<dbReference type="Pfam" id="PF04205">
    <property type="entry name" value="FMN_bind"/>
    <property type="match status" value="1"/>
</dbReference>
<sequence>MIKINALKRVSYSRLSAILAILILVIVYIAGLKRQEQQLKSIVATSFPELKDLQPLKTNPLLYEIKNHEHEVDHYLIFKKGMGWGGPFIVMAELDTAIKINKIEVLDHCETPSYMLKLQKNEFFKQFNFLPATSAFTLGNDLSAVTGATISSTGFTNAIKEGMQEAAFFVLGNEKQTSTAAFSFGAKEIILFCIFLLALIGSYLRFKKLRYLTLGISLIAIGFVYNFPFSISHFTSIFLGYVPGIYTNAAWWVVVGGALALIFITGKNLYCSSICPFGAMQELIAKISGFKLPIHPMVLKYGPKILYLLTFFAVVTMVYFRNTSSGNYEPFAALFNLDGYGLIWFILPVVLFSSFFWKRFYCRFLCPAGTALNLTNRFRNWIKHKIKNSTKNKSQCKKMNQKCQSFH</sequence>
<keyword evidence="7" id="KW-1185">Reference proteome</keyword>
<dbReference type="InterPro" id="IPR007329">
    <property type="entry name" value="FMN-bd"/>
</dbReference>
<feature type="transmembrane region" description="Helical" evidence="4">
    <location>
        <begin position="211"/>
        <end position="229"/>
    </location>
</feature>
<reference evidence="6 7" key="1">
    <citation type="submission" date="2016-11" db="EMBL/GenBank/DDBJ databases">
        <authorList>
            <person name="Jaros S."/>
            <person name="Januszkiewicz K."/>
            <person name="Wedrychowicz H."/>
        </authorList>
    </citation>
    <scope>NUCLEOTIDE SEQUENCE [LARGE SCALE GENOMIC DNA]</scope>
    <source>
        <strain evidence="6 7">DSM 26910</strain>
    </source>
</reference>
<dbReference type="InterPro" id="IPR017896">
    <property type="entry name" value="4Fe4S_Fe-S-bd"/>
</dbReference>
<dbReference type="GO" id="GO:0005886">
    <property type="term" value="C:plasma membrane"/>
    <property type="evidence" value="ECO:0007669"/>
    <property type="project" value="UniProtKB-SubCell"/>
</dbReference>
<evidence type="ECO:0000259" key="5">
    <source>
        <dbReference type="SMART" id="SM00900"/>
    </source>
</evidence>
<dbReference type="Proteomes" id="UP000184164">
    <property type="component" value="Unassembled WGS sequence"/>
</dbReference>
<evidence type="ECO:0000256" key="3">
    <source>
        <dbReference type="ARBA" id="ARBA00023136"/>
    </source>
</evidence>
<evidence type="ECO:0000256" key="1">
    <source>
        <dbReference type="ARBA" id="ARBA00004236"/>
    </source>
</evidence>
<keyword evidence="3 4" id="KW-0472">Membrane</keyword>
<dbReference type="RefSeq" id="WP_072999236.1">
    <property type="nucleotide sequence ID" value="NZ_FQUM01000002.1"/>
</dbReference>
<proteinExistence type="predicted"/>
<dbReference type="PANTHER" id="PTHR30224">
    <property type="entry name" value="ELECTRON TRANSPORT PROTEIN"/>
    <property type="match status" value="1"/>
</dbReference>
<keyword evidence="2" id="KW-1003">Cell membrane</keyword>